<keyword evidence="1" id="KW-0732">Signal</keyword>
<gene>
    <name evidence="3" type="ORF">GAN75_06400</name>
</gene>
<comment type="caution">
    <text evidence="3">The sequence shown here is derived from an EMBL/GenBank/DDBJ whole genome shotgun (WGS) entry which is preliminary data.</text>
</comment>
<name>A0A7J5K1P1_BACT4</name>
<evidence type="ECO:0000313" key="4">
    <source>
        <dbReference type="Proteomes" id="UP000436825"/>
    </source>
</evidence>
<evidence type="ECO:0000313" key="3">
    <source>
        <dbReference type="EMBL" id="KAB4457814.1"/>
    </source>
</evidence>
<feature type="chain" id="PRO_5029657556" description="DUF6705 domain-containing protein" evidence="1">
    <location>
        <begin position="21"/>
        <end position="168"/>
    </location>
</feature>
<evidence type="ECO:0000259" key="2">
    <source>
        <dbReference type="Pfam" id="PF20448"/>
    </source>
</evidence>
<reference evidence="3 4" key="1">
    <citation type="journal article" date="2019" name="Nat. Med.">
        <title>A library of human gut bacterial isolates paired with longitudinal multiomics data enables mechanistic microbiome research.</title>
        <authorList>
            <person name="Poyet M."/>
            <person name="Groussin M."/>
            <person name="Gibbons S.M."/>
            <person name="Avila-Pacheco J."/>
            <person name="Jiang X."/>
            <person name="Kearney S.M."/>
            <person name="Perrotta A.R."/>
            <person name="Berdy B."/>
            <person name="Zhao S."/>
            <person name="Lieberman T.D."/>
            <person name="Swanson P.K."/>
            <person name="Smith M."/>
            <person name="Roesemann S."/>
            <person name="Alexander J.E."/>
            <person name="Rich S.A."/>
            <person name="Livny J."/>
            <person name="Vlamakis H."/>
            <person name="Clish C."/>
            <person name="Bullock K."/>
            <person name="Deik A."/>
            <person name="Scott J."/>
            <person name="Pierce K.A."/>
            <person name="Xavier R.J."/>
            <person name="Alm E.J."/>
        </authorList>
    </citation>
    <scope>NUCLEOTIDE SEQUENCE [LARGE SCALE GENOMIC DNA]</scope>
    <source>
        <strain evidence="3 4">BIOML-A160</strain>
    </source>
</reference>
<feature type="signal peptide" evidence="1">
    <location>
        <begin position="1"/>
        <end position="20"/>
    </location>
</feature>
<protein>
    <recommendedName>
        <fullName evidence="2">DUF6705 domain-containing protein</fullName>
    </recommendedName>
</protein>
<dbReference type="InterPro" id="IPR046551">
    <property type="entry name" value="DUF6705"/>
</dbReference>
<organism evidence="3 4">
    <name type="scientific">Bacteroides thetaiotaomicron</name>
    <dbReference type="NCBI Taxonomy" id="818"/>
    <lineage>
        <taxon>Bacteria</taxon>
        <taxon>Pseudomonadati</taxon>
        <taxon>Bacteroidota</taxon>
        <taxon>Bacteroidia</taxon>
        <taxon>Bacteroidales</taxon>
        <taxon>Bacteroidaceae</taxon>
        <taxon>Bacteroides</taxon>
    </lineage>
</organism>
<dbReference type="Proteomes" id="UP000436825">
    <property type="component" value="Unassembled WGS sequence"/>
</dbReference>
<sequence length="168" mass="19252">MNIRKLILLLNLFIVFCANTQPVVYKKAAHDLTPFTGTWTASKSDMKYEITFKKGTLDLKLDTNYRLDVVLASIKWHKKEKLIREEIIDGRESVLIGTTAEGQNPLYLNIIYSDKKIDANFNGVFIIDHIENPSKAELIISPAIIITNGARKESIYDIPRKLEFIKIR</sequence>
<evidence type="ECO:0000256" key="1">
    <source>
        <dbReference type="SAM" id="SignalP"/>
    </source>
</evidence>
<dbReference type="Pfam" id="PF20448">
    <property type="entry name" value="DUF6705"/>
    <property type="match status" value="1"/>
</dbReference>
<feature type="domain" description="DUF6705" evidence="2">
    <location>
        <begin position="5"/>
        <end position="85"/>
    </location>
</feature>
<dbReference type="RefSeq" id="WP_211478585.1">
    <property type="nucleotide sequence ID" value="NZ_CP072224.1"/>
</dbReference>
<proteinExistence type="predicted"/>
<accession>A0A7J5K1P1</accession>
<dbReference type="EMBL" id="WCRW01000003">
    <property type="protein sequence ID" value="KAB4457814.1"/>
    <property type="molecule type" value="Genomic_DNA"/>
</dbReference>
<dbReference type="AlphaFoldDB" id="A0A7J5K1P1"/>